<reference evidence="3" key="1">
    <citation type="journal article" date="2019" name="Int. J. Syst. Evol. Microbiol.">
        <title>The Global Catalogue of Microorganisms (GCM) 10K type strain sequencing project: providing services to taxonomists for standard genome sequencing and annotation.</title>
        <authorList>
            <consortium name="The Broad Institute Genomics Platform"/>
            <consortium name="The Broad Institute Genome Sequencing Center for Infectious Disease"/>
            <person name="Wu L."/>
            <person name="Ma J."/>
        </authorList>
    </citation>
    <scope>NUCLEOTIDE SEQUENCE [LARGE SCALE GENOMIC DNA]</scope>
    <source>
        <strain evidence="3">CCUG 48216</strain>
    </source>
</reference>
<sequence>MTVLLLLAFLGLSTGFLFLLNLSPCTLFQELAQMLTHFQPHKLPIGKRIRAVQRPKKLKGWRATIQEAKAILKQTGQESKLGLLTVSSLVLAIAGAILAMLLKNTWLVPVLAAGFALMPFWMVLFTSTFYKKRLHSELETALSIITTSYLRSENILAAVEENAPYLNPPVADVFQAFLAESKLIHANLRLALEQLKGRIHDSVFQEWCDALIACQEDRTLKTTLMPIVAKLSDMRVVSAELDYLLYEPLKEFLTMALLMLGNIPLLYFLNREWCTTLTTSTPGQIILALCGVTLFISFAAVIRLTRPLEYKR</sequence>
<gene>
    <name evidence="2" type="ORF">ACFQ2Z_05860</name>
</gene>
<keyword evidence="1" id="KW-1133">Transmembrane helix</keyword>
<evidence type="ECO:0000256" key="1">
    <source>
        <dbReference type="SAM" id="Phobius"/>
    </source>
</evidence>
<evidence type="ECO:0000313" key="3">
    <source>
        <dbReference type="Proteomes" id="UP001597211"/>
    </source>
</evidence>
<feature type="transmembrane region" description="Helical" evidence="1">
    <location>
        <begin position="106"/>
        <end position="125"/>
    </location>
</feature>
<keyword evidence="3" id="KW-1185">Reference proteome</keyword>
<keyword evidence="1" id="KW-0472">Membrane</keyword>
<name>A0ABW3S7U1_9BACL</name>
<protein>
    <recommendedName>
        <fullName evidence="4">Flp pilus assembly protein TadB</fullName>
    </recommendedName>
</protein>
<dbReference type="EMBL" id="JBHTKZ010000006">
    <property type="protein sequence ID" value="MFD1180877.1"/>
    <property type="molecule type" value="Genomic_DNA"/>
</dbReference>
<proteinExistence type="predicted"/>
<dbReference type="Proteomes" id="UP001597211">
    <property type="component" value="Unassembled WGS sequence"/>
</dbReference>
<keyword evidence="1" id="KW-0812">Transmembrane</keyword>
<evidence type="ECO:0000313" key="2">
    <source>
        <dbReference type="EMBL" id="MFD1180877.1"/>
    </source>
</evidence>
<feature type="transmembrane region" description="Helical" evidence="1">
    <location>
        <begin position="252"/>
        <end position="269"/>
    </location>
</feature>
<feature type="transmembrane region" description="Helical" evidence="1">
    <location>
        <begin position="281"/>
        <end position="302"/>
    </location>
</feature>
<organism evidence="2 3">
    <name type="scientific">Paenibacillus timonensis</name>
    <dbReference type="NCBI Taxonomy" id="225915"/>
    <lineage>
        <taxon>Bacteria</taxon>
        <taxon>Bacillati</taxon>
        <taxon>Bacillota</taxon>
        <taxon>Bacilli</taxon>
        <taxon>Bacillales</taxon>
        <taxon>Paenibacillaceae</taxon>
        <taxon>Paenibacillus</taxon>
    </lineage>
</organism>
<feature type="transmembrane region" description="Helical" evidence="1">
    <location>
        <begin position="6"/>
        <end position="28"/>
    </location>
</feature>
<dbReference type="RefSeq" id="WP_240267680.1">
    <property type="nucleotide sequence ID" value="NZ_JAKSXN010000003.1"/>
</dbReference>
<feature type="transmembrane region" description="Helical" evidence="1">
    <location>
        <begin position="81"/>
        <end position="100"/>
    </location>
</feature>
<comment type="caution">
    <text evidence="2">The sequence shown here is derived from an EMBL/GenBank/DDBJ whole genome shotgun (WGS) entry which is preliminary data.</text>
</comment>
<evidence type="ECO:0008006" key="4">
    <source>
        <dbReference type="Google" id="ProtNLM"/>
    </source>
</evidence>
<accession>A0ABW3S7U1</accession>